<evidence type="ECO:0000259" key="3">
    <source>
        <dbReference type="PROSITE" id="PS51832"/>
    </source>
</evidence>
<accession>A0ABN3J2G9</accession>
<evidence type="ECO:0000256" key="1">
    <source>
        <dbReference type="SAM" id="MobiDB-lite"/>
    </source>
</evidence>
<evidence type="ECO:0000256" key="2">
    <source>
        <dbReference type="SAM" id="Phobius"/>
    </source>
</evidence>
<comment type="caution">
    <text evidence="4">The sequence shown here is derived from an EMBL/GenBank/DDBJ whole genome shotgun (WGS) entry which is preliminary data.</text>
</comment>
<dbReference type="SMART" id="SM00471">
    <property type="entry name" value="HDc"/>
    <property type="match status" value="1"/>
</dbReference>
<feature type="transmembrane region" description="Helical" evidence="2">
    <location>
        <begin position="36"/>
        <end position="55"/>
    </location>
</feature>
<sequence>MRGLPLAAWAYVCGVVALAAGLIATASYAGMEWRTLAVLAVLFLICDSAPALLNIERARVSLSFAASLASVVLLGPAGAALLGLCALVTGQRLFAPVKRVFNGAQFALCGYASGVVFGVLGGRRFEPGQAEWVEHVIGPFLGALVTFVLVNLLLVAGILLLSRQATLRELLGESGQLAFGCLGYGTFGLLIAGLWSRVGIGPFAAVLVLLPLFVARWALEQTRAQQEAHAATLAALCQAVETKDYYTRGHSERVSRGSVMIAREIGMRSDRVEAIRYAGMLHDVGKLGVPTKFLQKSGSLTEEEFAAIQLHPMRGLEIVRDIGFLEEALAGIMHHHEKMNGRGYPMGLAGDEIPEFARVISVADAFDSMTSTRSYRAARTVDEAVEELIRGVGDHFDADMVEAFLRALEREGWDPPKPVVLPDDDIVETTQQDHDDPSTPLRVAAEAGADGTAGRAPEDAPPNEADGPVDGDVDGEANSEAGTDAGRRSGDTARDVAGGRARG</sequence>
<feature type="domain" description="HD-GYP" evidence="3">
    <location>
        <begin position="225"/>
        <end position="420"/>
    </location>
</feature>
<dbReference type="PANTHER" id="PTHR43155:SF2">
    <property type="entry name" value="CYCLIC DI-GMP PHOSPHODIESTERASE PA4108"/>
    <property type="match status" value="1"/>
</dbReference>
<feature type="transmembrane region" description="Helical" evidence="2">
    <location>
        <begin position="200"/>
        <end position="219"/>
    </location>
</feature>
<organism evidence="4 5">
    <name type="scientific">Actinomadura vinacea</name>
    <dbReference type="NCBI Taxonomy" id="115336"/>
    <lineage>
        <taxon>Bacteria</taxon>
        <taxon>Bacillati</taxon>
        <taxon>Actinomycetota</taxon>
        <taxon>Actinomycetes</taxon>
        <taxon>Streptosporangiales</taxon>
        <taxon>Thermomonosporaceae</taxon>
        <taxon>Actinomadura</taxon>
    </lineage>
</organism>
<feature type="compositionally biased region" description="Basic and acidic residues" evidence="1">
    <location>
        <begin position="485"/>
        <end position="494"/>
    </location>
</feature>
<proteinExistence type="predicted"/>
<dbReference type="InterPro" id="IPR003607">
    <property type="entry name" value="HD/PDEase_dom"/>
</dbReference>
<dbReference type="PROSITE" id="PS51832">
    <property type="entry name" value="HD_GYP"/>
    <property type="match status" value="1"/>
</dbReference>
<dbReference type="InterPro" id="IPR037522">
    <property type="entry name" value="HD_GYP_dom"/>
</dbReference>
<keyword evidence="2" id="KW-0812">Transmembrane</keyword>
<dbReference type="RefSeq" id="WP_344589863.1">
    <property type="nucleotide sequence ID" value="NZ_BAAARW010000012.1"/>
</dbReference>
<feature type="transmembrane region" description="Helical" evidence="2">
    <location>
        <begin position="100"/>
        <end position="120"/>
    </location>
</feature>
<keyword evidence="2" id="KW-1133">Transmembrane helix</keyword>
<feature type="transmembrane region" description="Helical" evidence="2">
    <location>
        <begin position="174"/>
        <end position="194"/>
    </location>
</feature>
<protein>
    <recommendedName>
        <fullName evidence="3">HD-GYP domain-containing protein</fullName>
    </recommendedName>
</protein>
<keyword evidence="5" id="KW-1185">Reference proteome</keyword>
<feature type="compositionally biased region" description="Acidic residues" evidence="1">
    <location>
        <begin position="467"/>
        <end position="477"/>
    </location>
</feature>
<dbReference type="PANTHER" id="PTHR43155">
    <property type="entry name" value="CYCLIC DI-GMP PHOSPHODIESTERASE PA4108-RELATED"/>
    <property type="match status" value="1"/>
</dbReference>
<feature type="transmembrane region" description="Helical" evidence="2">
    <location>
        <begin position="61"/>
        <end position="88"/>
    </location>
</feature>
<dbReference type="SUPFAM" id="SSF109604">
    <property type="entry name" value="HD-domain/PDEase-like"/>
    <property type="match status" value="1"/>
</dbReference>
<reference evidence="4 5" key="1">
    <citation type="journal article" date="2019" name="Int. J. Syst. Evol. Microbiol.">
        <title>The Global Catalogue of Microorganisms (GCM) 10K type strain sequencing project: providing services to taxonomists for standard genome sequencing and annotation.</title>
        <authorList>
            <consortium name="The Broad Institute Genomics Platform"/>
            <consortium name="The Broad Institute Genome Sequencing Center for Infectious Disease"/>
            <person name="Wu L."/>
            <person name="Ma J."/>
        </authorList>
    </citation>
    <scope>NUCLEOTIDE SEQUENCE [LARGE SCALE GENOMIC DNA]</scope>
    <source>
        <strain evidence="4 5">JCM 3325</strain>
    </source>
</reference>
<name>A0ABN3J2G9_9ACTN</name>
<dbReference type="Proteomes" id="UP001501231">
    <property type="component" value="Unassembled WGS sequence"/>
</dbReference>
<gene>
    <name evidence="4" type="ORF">GCM10010191_33180</name>
</gene>
<feature type="transmembrane region" description="Helical" evidence="2">
    <location>
        <begin position="6"/>
        <end position="29"/>
    </location>
</feature>
<dbReference type="Gene3D" id="1.10.3210.10">
    <property type="entry name" value="Hypothetical protein af1432"/>
    <property type="match status" value="1"/>
</dbReference>
<dbReference type="Pfam" id="PF13487">
    <property type="entry name" value="HD_5"/>
    <property type="match status" value="1"/>
</dbReference>
<evidence type="ECO:0000313" key="4">
    <source>
        <dbReference type="EMBL" id="GAA2419466.1"/>
    </source>
</evidence>
<feature type="transmembrane region" description="Helical" evidence="2">
    <location>
        <begin position="140"/>
        <end position="162"/>
    </location>
</feature>
<dbReference type="EMBL" id="BAAARW010000012">
    <property type="protein sequence ID" value="GAA2419466.1"/>
    <property type="molecule type" value="Genomic_DNA"/>
</dbReference>
<evidence type="ECO:0000313" key="5">
    <source>
        <dbReference type="Proteomes" id="UP001501231"/>
    </source>
</evidence>
<dbReference type="CDD" id="cd00077">
    <property type="entry name" value="HDc"/>
    <property type="match status" value="1"/>
</dbReference>
<keyword evidence="2" id="KW-0472">Membrane</keyword>
<feature type="region of interest" description="Disordered" evidence="1">
    <location>
        <begin position="429"/>
        <end position="503"/>
    </location>
</feature>